<dbReference type="EMBL" id="AGSI01000003">
    <property type="protein sequence ID" value="EIE26067.1"/>
    <property type="molecule type" value="Genomic_DNA"/>
</dbReference>
<evidence type="ECO:0000313" key="1">
    <source>
        <dbReference type="EMBL" id="EIE26067.1"/>
    </source>
</evidence>
<protein>
    <submittedName>
        <fullName evidence="1">Uncharacterized protein</fullName>
    </submittedName>
</protein>
<dbReference type="Proteomes" id="UP000007264">
    <property type="component" value="Unassembled WGS sequence"/>
</dbReference>
<proteinExistence type="predicted"/>
<keyword evidence="2" id="KW-1185">Reference proteome</keyword>
<gene>
    <name evidence="1" type="ORF">COCSUDRAFT_61063</name>
</gene>
<reference evidence="1 2" key="1">
    <citation type="journal article" date="2012" name="Genome Biol.">
        <title>The genome of the polar eukaryotic microalga coccomyxa subellipsoidea reveals traits of cold adaptation.</title>
        <authorList>
            <person name="Blanc G."/>
            <person name="Agarkova I."/>
            <person name="Grimwood J."/>
            <person name="Kuo A."/>
            <person name="Brueggeman A."/>
            <person name="Dunigan D."/>
            <person name="Gurnon J."/>
            <person name="Ladunga I."/>
            <person name="Lindquist E."/>
            <person name="Lucas S."/>
            <person name="Pangilinan J."/>
            <person name="Proschold T."/>
            <person name="Salamov A."/>
            <person name="Schmutz J."/>
            <person name="Weeks D."/>
            <person name="Yamada T."/>
            <person name="Claverie J.M."/>
            <person name="Grigoriev I."/>
            <person name="Van Etten J."/>
            <person name="Lomsadze A."/>
            <person name="Borodovsky M."/>
        </authorList>
    </citation>
    <scope>NUCLEOTIDE SEQUENCE [LARGE SCALE GENOMIC DNA]</scope>
    <source>
        <strain evidence="1 2">C-169</strain>
    </source>
</reference>
<dbReference type="KEGG" id="csl:COCSUDRAFT_61063"/>
<organism evidence="1 2">
    <name type="scientific">Coccomyxa subellipsoidea (strain C-169)</name>
    <name type="common">Green microalga</name>
    <dbReference type="NCBI Taxonomy" id="574566"/>
    <lineage>
        <taxon>Eukaryota</taxon>
        <taxon>Viridiplantae</taxon>
        <taxon>Chlorophyta</taxon>
        <taxon>core chlorophytes</taxon>
        <taxon>Trebouxiophyceae</taxon>
        <taxon>Trebouxiophyceae incertae sedis</taxon>
        <taxon>Coccomyxaceae</taxon>
        <taxon>Coccomyxa</taxon>
        <taxon>Coccomyxa subellipsoidea</taxon>
    </lineage>
</organism>
<dbReference type="GeneID" id="17044071"/>
<sequence>MVSPRSRLSCKLALGFGRLASEGDFLALSRWEDSAGVRDGHSHGEAGVSLPSRDLWFAGAGEGEDQVWATQE</sequence>
<dbReference type="AlphaFoldDB" id="I0Z5Z8"/>
<dbReference type="RefSeq" id="XP_005650611.1">
    <property type="nucleotide sequence ID" value="XM_005650554.1"/>
</dbReference>
<name>I0Z5Z8_COCSC</name>
<accession>I0Z5Z8</accession>
<evidence type="ECO:0000313" key="2">
    <source>
        <dbReference type="Proteomes" id="UP000007264"/>
    </source>
</evidence>
<comment type="caution">
    <text evidence="1">The sequence shown here is derived from an EMBL/GenBank/DDBJ whole genome shotgun (WGS) entry which is preliminary data.</text>
</comment>